<feature type="signal peptide" evidence="4">
    <location>
        <begin position="1"/>
        <end position="18"/>
    </location>
</feature>
<dbReference type="InterPro" id="IPR029063">
    <property type="entry name" value="SAM-dependent_MTases_sf"/>
</dbReference>
<dbReference type="AlphaFoldDB" id="A0A848LNM0"/>
<dbReference type="InterPro" id="IPR025714">
    <property type="entry name" value="Methyltranfer_dom"/>
</dbReference>
<dbReference type="InterPro" id="IPR026170">
    <property type="entry name" value="FAM173A/B"/>
</dbReference>
<evidence type="ECO:0000256" key="4">
    <source>
        <dbReference type="SAM" id="SignalP"/>
    </source>
</evidence>
<evidence type="ECO:0000256" key="1">
    <source>
        <dbReference type="ARBA" id="ARBA00022603"/>
    </source>
</evidence>
<accession>A0A848LNM0</accession>
<dbReference type="GO" id="GO:0032259">
    <property type="term" value="P:methylation"/>
    <property type="evidence" value="ECO:0007669"/>
    <property type="project" value="UniProtKB-KW"/>
</dbReference>
<dbReference type="RefSeq" id="WP_169348552.1">
    <property type="nucleotide sequence ID" value="NZ_JABBJJ010000177.1"/>
</dbReference>
<dbReference type="SUPFAM" id="SSF53335">
    <property type="entry name" value="S-adenosyl-L-methionine-dependent methyltransferases"/>
    <property type="match status" value="1"/>
</dbReference>
<feature type="chain" id="PRO_5032674073" evidence="4">
    <location>
        <begin position="19"/>
        <end position="198"/>
    </location>
</feature>
<keyword evidence="4" id="KW-0732">Signal</keyword>
<dbReference type="EMBL" id="JABBJJ010000177">
    <property type="protein sequence ID" value="NMO19301.1"/>
    <property type="molecule type" value="Genomic_DNA"/>
</dbReference>
<keyword evidence="1 6" id="KW-0489">Methyltransferase</keyword>
<feature type="domain" description="Methyltransferase" evidence="5">
    <location>
        <begin position="63"/>
        <end position="127"/>
    </location>
</feature>
<comment type="caution">
    <text evidence="6">The sequence shown here is derived from an EMBL/GenBank/DDBJ whole genome shotgun (WGS) entry which is preliminary data.</text>
</comment>
<evidence type="ECO:0000256" key="2">
    <source>
        <dbReference type="ARBA" id="ARBA00022679"/>
    </source>
</evidence>
<dbReference type="Pfam" id="PF13847">
    <property type="entry name" value="Methyltransf_31"/>
    <property type="match status" value="1"/>
</dbReference>
<dbReference type="GO" id="GO:0016279">
    <property type="term" value="F:protein-lysine N-methyltransferase activity"/>
    <property type="evidence" value="ECO:0007669"/>
    <property type="project" value="InterPro"/>
</dbReference>
<reference evidence="6 7" key="1">
    <citation type="submission" date="2020-04" db="EMBL/GenBank/DDBJ databases">
        <title>Draft genome of Pyxidicoccus fallax type strain.</title>
        <authorList>
            <person name="Whitworth D.E."/>
        </authorList>
    </citation>
    <scope>NUCLEOTIDE SEQUENCE [LARGE SCALE GENOMIC DNA]</scope>
    <source>
        <strain evidence="6 7">DSM 14698</strain>
    </source>
</reference>
<dbReference type="Gene3D" id="3.40.50.150">
    <property type="entry name" value="Vaccinia Virus protein VP39"/>
    <property type="match status" value="1"/>
</dbReference>
<name>A0A848LNM0_9BACT</name>
<dbReference type="Proteomes" id="UP000518300">
    <property type="component" value="Unassembled WGS sequence"/>
</dbReference>
<keyword evidence="7" id="KW-1185">Reference proteome</keyword>
<evidence type="ECO:0000259" key="5">
    <source>
        <dbReference type="Pfam" id="PF13847"/>
    </source>
</evidence>
<protein>
    <submittedName>
        <fullName evidence="6">Methyltransferase domain-containing protein</fullName>
    </submittedName>
</protein>
<keyword evidence="3" id="KW-0949">S-adenosyl-L-methionine</keyword>
<dbReference type="PANTHER" id="PTHR13610">
    <property type="entry name" value="METHYLTRANSFERASE DOMAIN-CONTAINING PROTEIN"/>
    <property type="match status" value="1"/>
</dbReference>
<evidence type="ECO:0000313" key="6">
    <source>
        <dbReference type="EMBL" id="NMO19301.1"/>
    </source>
</evidence>
<proteinExistence type="predicted"/>
<evidence type="ECO:0000256" key="3">
    <source>
        <dbReference type="ARBA" id="ARBA00022691"/>
    </source>
</evidence>
<gene>
    <name evidence="6" type="ORF">HG543_31185</name>
</gene>
<organism evidence="6 7">
    <name type="scientific">Pyxidicoccus fallax</name>
    <dbReference type="NCBI Taxonomy" id="394095"/>
    <lineage>
        <taxon>Bacteria</taxon>
        <taxon>Pseudomonadati</taxon>
        <taxon>Myxococcota</taxon>
        <taxon>Myxococcia</taxon>
        <taxon>Myxococcales</taxon>
        <taxon>Cystobacterineae</taxon>
        <taxon>Myxococcaceae</taxon>
        <taxon>Pyxidicoccus</taxon>
    </lineage>
</organism>
<evidence type="ECO:0000313" key="7">
    <source>
        <dbReference type="Proteomes" id="UP000518300"/>
    </source>
</evidence>
<keyword evidence="2 6" id="KW-0808">Transferase</keyword>
<dbReference type="PANTHER" id="PTHR13610:SF11">
    <property type="entry name" value="METHYLTRANSFERASE DOMAIN-CONTAINING PROTEIN"/>
    <property type="match status" value="1"/>
</dbReference>
<sequence>MKKSILVLSLVVGATVSAQGISTQQSVQVPAQPEALTQAPEVPFVPTPEDAVENMLKLAEVKPGDVVYDLGSGDGRIVISAVKNHGARHAVGVDINPERIEEANENARRAGVQDKVEFRQGDLFDADIGDATVVTLYLLPSVNERLKPKLLAELKPGTRVVSHAFDMGDWKPAKEIDDNGRTLYLWVVPERGGARSAR</sequence>
<dbReference type="CDD" id="cd02440">
    <property type="entry name" value="AdoMet_MTases"/>
    <property type="match status" value="1"/>
</dbReference>